<dbReference type="InterPro" id="IPR036048">
    <property type="entry name" value="Interleukin_8-like_sf"/>
</dbReference>
<protein>
    <recommendedName>
        <fullName evidence="4">Chemokine interleukin-8-like domain-containing protein</fullName>
    </recommendedName>
</protein>
<feature type="signal peptide" evidence="3">
    <location>
        <begin position="1"/>
        <end position="28"/>
    </location>
</feature>
<dbReference type="GO" id="GO:0008009">
    <property type="term" value="F:chemokine activity"/>
    <property type="evidence" value="ECO:0007669"/>
    <property type="project" value="InterPro"/>
</dbReference>
<dbReference type="OrthoDB" id="8457630at2759"/>
<dbReference type="AlphaFoldDB" id="A0A6G1QNJ4"/>
<reference evidence="6" key="2">
    <citation type="submission" date="2019-02" db="EMBL/GenBank/DDBJ databases">
        <title>Opniocepnalus argus Var Kimnra genome.</title>
        <authorList>
            <person name="Zhou C."/>
            <person name="Xiao S."/>
        </authorList>
    </citation>
    <scope>NUCLEOTIDE SEQUENCE [LARGE SCALE GENOMIC DNA]</scope>
</reference>
<dbReference type="InterPro" id="IPR001811">
    <property type="entry name" value="Chemokine_IL8-like_dom"/>
</dbReference>
<dbReference type="Pfam" id="PF00048">
    <property type="entry name" value="IL8"/>
    <property type="match status" value="1"/>
</dbReference>
<evidence type="ECO:0000259" key="4">
    <source>
        <dbReference type="Pfam" id="PF00048"/>
    </source>
</evidence>
<dbReference type="GO" id="GO:0006955">
    <property type="term" value="P:immune response"/>
    <property type="evidence" value="ECO:0007669"/>
    <property type="project" value="InterPro"/>
</dbReference>
<evidence type="ECO:0000313" key="6">
    <source>
        <dbReference type="Proteomes" id="UP000503349"/>
    </source>
</evidence>
<proteinExistence type="predicted"/>
<dbReference type="SUPFAM" id="SSF54117">
    <property type="entry name" value="Interleukin 8-like chemokines"/>
    <property type="match status" value="1"/>
</dbReference>
<keyword evidence="3" id="KW-0732">Signal</keyword>
<name>A0A6G1QNJ4_CHAAH</name>
<evidence type="ECO:0000313" key="5">
    <source>
        <dbReference type="EMBL" id="KAF3703863.1"/>
    </source>
</evidence>
<feature type="chain" id="PRO_5026352097" description="Chemokine interleukin-8-like domain-containing protein" evidence="3">
    <location>
        <begin position="29"/>
        <end position="152"/>
    </location>
</feature>
<accession>A0A6G1QNJ4</accession>
<organism evidence="5 6">
    <name type="scientific">Channa argus</name>
    <name type="common">Northern snakehead</name>
    <name type="synonym">Ophicephalus argus</name>
    <dbReference type="NCBI Taxonomy" id="215402"/>
    <lineage>
        <taxon>Eukaryota</taxon>
        <taxon>Metazoa</taxon>
        <taxon>Chordata</taxon>
        <taxon>Craniata</taxon>
        <taxon>Vertebrata</taxon>
        <taxon>Euteleostomi</taxon>
        <taxon>Actinopterygii</taxon>
        <taxon>Neopterygii</taxon>
        <taxon>Teleostei</taxon>
        <taxon>Neoteleostei</taxon>
        <taxon>Acanthomorphata</taxon>
        <taxon>Anabantaria</taxon>
        <taxon>Anabantiformes</taxon>
        <taxon>Channoidei</taxon>
        <taxon>Channidae</taxon>
        <taxon>Channa</taxon>
    </lineage>
</organism>
<feature type="region of interest" description="Disordered" evidence="2">
    <location>
        <begin position="128"/>
        <end position="152"/>
    </location>
</feature>
<dbReference type="EMBL" id="CM015730">
    <property type="protein sequence ID" value="KAF3703863.1"/>
    <property type="molecule type" value="Genomic_DNA"/>
</dbReference>
<evidence type="ECO:0000256" key="2">
    <source>
        <dbReference type="SAM" id="MobiDB-lite"/>
    </source>
</evidence>
<sequence>MKMVNSRGLLKIVLVAIVLVILTDSGSAAEKLASCCKKVTKEKITDPILGYLVQREPTPPCVKAVIFQTEKGLYCSYPFAPWVAEKIMAFEKEKRVKASLSTVSPSGMSLLSIITSTASPSSSAAHLSTSSLPFSSSTSKSAVGETISENME</sequence>
<evidence type="ECO:0000256" key="3">
    <source>
        <dbReference type="SAM" id="SignalP"/>
    </source>
</evidence>
<feature type="compositionally biased region" description="Low complexity" evidence="2">
    <location>
        <begin position="128"/>
        <end position="141"/>
    </location>
</feature>
<feature type="domain" description="Chemokine interleukin-8-like" evidence="4">
    <location>
        <begin position="34"/>
        <end position="87"/>
    </location>
</feature>
<evidence type="ECO:0000256" key="1">
    <source>
        <dbReference type="ARBA" id="ARBA00022514"/>
    </source>
</evidence>
<dbReference type="Proteomes" id="UP000503349">
    <property type="component" value="Chromosome 19"/>
</dbReference>
<keyword evidence="6" id="KW-1185">Reference proteome</keyword>
<gene>
    <name evidence="5" type="ORF">EXN66_Car019551</name>
</gene>
<reference evidence="5 6" key="1">
    <citation type="submission" date="2019-02" db="EMBL/GenBank/DDBJ databases">
        <title>Opniocepnalus argus genome.</title>
        <authorList>
            <person name="Zhou C."/>
            <person name="Xiao S."/>
        </authorList>
    </citation>
    <scope>NUCLEOTIDE SEQUENCE [LARGE SCALE GENOMIC DNA]</scope>
    <source>
        <strain evidence="5">OARG1902GOOAL</strain>
        <tissue evidence="5">Muscle</tissue>
    </source>
</reference>
<keyword evidence="1" id="KW-0202">Cytokine</keyword>
<dbReference type="GO" id="GO:0005615">
    <property type="term" value="C:extracellular space"/>
    <property type="evidence" value="ECO:0007669"/>
    <property type="project" value="UniProtKB-KW"/>
</dbReference>
<dbReference type="Gene3D" id="2.40.50.40">
    <property type="match status" value="1"/>
</dbReference>